<dbReference type="InterPro" id="IPR006626">
    <property type="entry name" value="PbH1"/>
</dbReference>
<proteinExistence type="predicted"/>
<comment type="caution">
    <text evidence="4">The sequence shown here is derived from an EMBL/GenBank/DDBJ whole genome shotgun (WGS) entry which is preliminary data.</text>
</comment>
<feature type="chain" id="PRO_5016817377" evidence="2">
    <location>
        <begin position="32"/>
        <end position="1077"/>
    </location>
</feature>
<dbReference type="SUPFAM" id="SSF51126">
    <property type="entry name" value="Pectin lyase-like"/>
    <property type="match status" value="1"/>
</dbReference>
<dbReference type="Pfam" id="PF11924">
    <property type="entry name" value="IAT_beta"/>
    <property type="match status" value="1"/>
</dbReference>
<feature type="signal peptide" evidence="2">
    <location>
        <begin position="1"/>
        <end position="31"/>
    </location>
</feature>
<dbReference type="OrthoDB" id="245699at2"/>
<feature type="region of interest" description="Disordered" evidence="1">
    <location>
        <begin position="193"/>
        <end position="217"/>
    </location>
</feature>
<protein>
    <submittedName>
        <fullName evidence="4">Inverse autotransporter-like protein with beta domain</fullName>
    </submittedName>
</protein>
<evidence type="ECO:0000256" key="2">
    <source>
        <dbReference type="SAM" id="SignalP"/>
    </source>
</evidence>
<evidence type="ECO:0000256" key="1">
    <source>
        <dbReference type="SAM" id="MobiDB-lite"/>
    </source>
</evidence>
<keyword evidence="2" id="KW-0732">Signal</keyword>
<evidence type="ECO:0000259" key="3">
    <source>
        <dbReference type="Pfam" id="PF11924"/>
    </source>
</evidence>
<accession>A0A366HXG4</accession>
<dbReference type="InterPro" id="IPR012334">
    <property type="entry name" value="Pectin_lyas_fold"/>
</dbReference>
<keyword evidence="5" id="KW-1185">Reference proteome</keyword>
<gene>
    <name evidence="4" type="ORF">DES53_1011045</name>
</gene>
<dbReference type="SMART" id="SM00710">
    <property type="entry name" value="PbH1"/>
    <property type="match status" value="11"/>
</dbReference>
<evidence type="ECO:0000313" key="5">
    <source>
        <dbReference type="Proteomes" id="UP000253426"/>
    </source>
</evidence>
<evidence type="ECO:0000313" key="4">
    <source>
        <dbReference type="EMBL" id="RBP48244.1"/>
    </source>
</evidence>
<sequence>MFSQTARTRLGLLPTLALAGSLLFLPSHAEAGPVEKNPIGKGTVQVAEAHPMYLGTINSGIKTNDAYTDGNFSIVAPLWSSLGADSTLNGGLLFLEPYVSYGEGGEVAASLGLGYRHLFGTQSVSALTNHDGHQAGFFEEGAFIGANVFVDMLDTDSDNQFWQLGVGLEAGTRYVEFRGNYYIPLSDRQLAEERRSRETFRSTSSSTGGGTSTSVTPLGDPFATGNTVSQDGLFTTTSSRITRTTTTTTTIERLFQRFEEGMEGWDAEVAVLVPGLDRYMDVMLIGGYYSFDNQPFGPQLGGTGNVEGWKAGIEVRPVPALILSGTWYEDERLTGSDWTAGVQIQVPFEAGDLGDGKGFWDRIGDAFTPRRRHLMERLAEPVGRQNAAVKIANSFEESQKVVSRTSSTKVARSTRVVSQTAQRVVLADDIVFVNNGGDVGNGIVAGDTQANGADGTAELAYNNMVEGAAKAGTMSNGTGRVWKVYTQGGTGIDYSGAVETTGSTKFISSFTPLVALGNTNFGGGTNRPVLNGNISASGIGYMQVTGYDLRTPVAATPTIDVTNVGELLVTSNITSGGRGLRAVTNNGSTSTVNASQNQMTGLPGPTGDAMELISSGASTINVDIRDNQLAGGFSDGISLRDEDTAVIDGTVANNVLSGAYQFNGIDIDHNAANENTVEVVNNTLTGTFLTGLRLSASGATNATVLNASARGNIFNGTYTNGVGIVGGNAARNTSTVEGSQFNGTFTTAGVVLTTTTTGSTDVSILNNTFGGTFDIGVQFLANGTSTAKGTVQGNTFSGNFDLGINAFKQNGNGTTDVGVLGNTFSGSFTTTGIYFANSATGTGNIYGTVQDNVLSGTFGFGIGVDARSAGITDVDIINNQLSGSFSTGIVVRRNFLASVGQAKLSSDILGNQLSGNFSNIGILVDHRGTAPGGDTTLIGDVDLSNNVLTGNYLEGIRVSAIGGSHLDVTVGGNLIDAGNTSNTVAIYFLSGDASVLDVSGFNGNVITGPWFSGITVQRGSPGVGGALTVNGSLNAASNNEVSGELGNKVDIINPNVEPISGSFILNGSQVNLPMVVD</sequence>
<dbReference type="AlphaFoldDB" id="A0A366HXG4"/>
<dbReference type="InterPro" id="IPR024519">
    <property type="entry name" value="IAT_beta"/>
</dbReference>
<name>A0A366HXG4_9BACT</name>
<dbReference type="Proteomes" id="UP000253426">
    <property type="component" value="Unassembled WGS sequence"/>
</dbReference>
<dbReference type="RefSeq" id="WP_113957112.1">
    <property type="nucleotide sequence ID" value="NZ_QNRR01000001.1"/>
</dbReference>
<dbReference type="InterPro" id="IPR011050">
    <property type="entry name" value="Pectin_lyase_fold/virulence"/>
</dbReference>
<dbReference type="Gene3D" id="2.40.160.160">
    <property type="entry name" value="Inverse autotransporter, beta-domain"/>
    <property type="match status" value="1"/>
</dbReference>
<organism evidence="4 5">
    <name type="scientific">Roseimicrobium gellanilyticum</name>
    <dbReference type="NCBI Taxonomy" id="748857"/>
    <lineage>
        <taxon>Bacteria</taxon>
        <taxon>Pseudomonadati</taxon>
        <taxon>Verrucomicrobiota</taxon>
        <taxon>Verrucomicrobiia</taxon>
        <taxon>Verrucomicrobiales</taxon>
        <taxon>Verrucomicrobiaceae</taxon>
        <taxon>Roseimicrobium</taxon>
    </lineage>
</organism>
<dbReference type="Gene3D" id="2.160.20.10">
    <property type="entry name" value="Single-stranded right-handed beta-helix, Pectin lyase-like"/>
    <property type="match status" value="1"/>
</dbReference>
<reference evidence="4 5" key="1">
    <citation type="submission" date="2018-06" db="EMBL/GenBank/DDBJ databases">
        <title>Genomic Encyclopedia of Type Strains, Phase IV (KMG-IV): sequencing the most valuable type-strain genomes for metagenomic binning, comparative biology and taxonomic classification.</title>
        <authorList>
            <person name="Goeker M."/>
        </authorList>
    </citation>
    <scope>NUCLEOTIDE SEQUENCE [LARGE SCALE GENOMIC DNA]</scope>
    <source>
        <strain evidence="4 5">DSM 25532</strain>
    </source>
</reference>
<dbReference type="InterPro" id="IPR038177">
    <property type="entry name" value="IAT_beta_sf"/>
</dbReference>
<feature type="domain" description="Inverse autotransporter beta-domain" evidence="3">
    <location>
        <begin position="138"/>
        <end position="329"/>
    </location>
</feature>
<dbReference type="EMBL" id="QNRR01000001">
    <property type="protein sequence ID" value="RBP48244.1"/>
    <property type="molecule type" value="Genomic_DNA"/>
</dbReference>